<accession>A0A3N4VF31</accession>
<dbReference type="Proteomes" id="UP000269708">
    <property type="component" value="Unassembled WGS sequence"/>
</dbReference>
<dbReference type="AlphaFoldDB" id="A0A3N4VF31"/>
<comment type="caution">
    <text evidence="1">The sequence shown here is derived from an EMBL/GenBank/DDBJ whole genome shotgun (WGS) entry which is preliminary data.</text>
</comment>
<reference evidence="1 2" key="1">
    <citation type="submission" date="2018-11" db="EMBL/GenBank/DDBJ databases">
        <title>Genomic Encyclopedia of Type Strains, Phase IV (KMG-IV): sequencing the most valuable type-strain genomes for metagenomic binning, comparative biology and taxonomic classification.</title>
        <authorList>
            <person name="Goeker M."/>
        </authorList>
    </citation>
    <scope>NUCLEOTIDE SEQUENCE [LARGE SCALE GENOMIC DNA]</scope>
    <source>
        <strain evidence="1 2">DSM 25623</strain>
    </source>
</reference>
<organism evidence="1 2">
    <name type="scientific">Vulcaniibacterium tengchongense</name>
    <dbReference type="NCBI Taxonomy" id="1273429"/>
    <lineage>
        <taxon>Bacteria</taxon>
        <taxon>Pseudomonadati</taxon>
        <taxon>Pseudomonadota</taxon>
        <taxon>Gammaproteobacteria</taxon>
        <taxon>Lysobacterales</taxon>
        <taxon>Lysobacteraceae</taxon>
        <taxon>Vulcaniibacterium</taxon>
    </lineage>
</organism>
<protein>
    <submittedName>
        <fullName evidence="1">Uncharacterized protein</fullName>
    </submittedName>
</protein>
<gene>
    <name evidence="1" type="ORF">EDC50_0453</name>
</gene>
<keyword evidence="2" id="KW-1185">Reference proteome</keyword>
<evidence type="ECO:0000313" key="1">
    <source>
        <dbReference type="EMBL" id="RPE81268.1"/>
    </source>
</evidence>
<proteinExistence type="predicted"/>
<name>A0A3N4VF31_9GAMM</name>
<evidence type="ECO:0000313" key="2">
    <source>
        <dbReference type="Proteomes" id="UP000269708"/>
    </source>
</evidence>
<dbReference type="EMBL" id="RKQN01000001">
    <property type="protein sequence ID" value="RPE81268.1"/>
    <property type="molecule type" value="Genomic_DNA"/>
</dbReference>
<sequence length="53" mass="5675">MTVSVARVPARGQRARADTAALRPFLRRPPVSVSPCLAGGTRTAPSFVRIERA</sequence>